<sequence>MRNKKYPNSLILTYMRTITERFYSALENQLNEISTNGEPLAEQYKASIILCKKAMAKLKSYISSYSFESVDDEIHFFKEVKPMFYSKYIYFISVYNFLMKRPTGAEDHLKEYINSELADLKRYFDHNAAFYQYYRSGSTQMDQVYFTRGGFDVHVELEKFEEDEVYSTSHDYKLANIIANEKYQDFLNIELQKINNHDERPPEMSIELPLTWTFSKTDLIELIYALVAAGAFNNGNAEIKSVVSFFQTVFHIDLGQYYHKYTDITRRKKDRTLLLDKLKLSLLRKIDQKLDEDGSVQQKLKF</sequence>
<dbReference type="RefSeq" id="WP_146272011.1">
    <property type="nucleotide sequence ID" value="NZ_VOEJ01000010.1"/>
</dbReference>
<accession>A0A563TZI1</accession>
<dbReference type="AlphaFoldDB" id="A0A563TZI1"/>
<proteinExistence type="predicted"/>
<evidence type="ECO:0000313" key="1">
    <source>
        <dbReference type="EMBL" id="TWR24785.1"/>
    </source>
</evidence>
<dbReference type="Pfam" id="PF09357">
    <property type="entry name" value="RteC"/>
    <property type="match status" value="1"/>
</dbReference>
<keyword evidence="2" id="KW-1185">Reference proteome</keyword>
<name>A0A563TZI1_9SPHI</name>
<organism evidence="1 2">
    <name type="scientific">Mucilaginibacter pallidiroseus</name>
    <dbReference type="NCBI Taxonomy" id="2599295"/>
    <lineage>
        <taxon>Bacteria</taxon>
        <taxon>Pseudomonadati</taxon>
        <taxon>Bacteroidota</taxon>
        <taxon>Sphingobacteriia</taxon>
        <taxon>Sphingobacteriales</taxon>
        <taxon>Sphingobacteriaceae</taxon>
        <taxon>Mucilaginibacter</taxon>
    </lineage>
</organism>
<evidence type="ECO:0000313" key="2">
    <source>
        <dbReference type="Proteomes" id="UP000320042"/>
    </source>
</evidence>
<dbReference type="OrthoDB" id="790983at2"/>
<dbReference type="InterPro" id="IPR018534">
    <property type="entry name" value="Tet_reg_excision_RteC"/>
</dbReference>
<gene>
    <name evidence="1" type="ORF">FPZ43_17980</name>
</gene>
<dbReference type="EMBL" id="VOEJ01000010">
    <property type="protein sequence ID" value="TWR24785.1"/>
    <property type="molecule type" value="Genomic_DNA"/>
</dbReference>
<dbReference type="Proteomes" id="UP000320042">
    <property type="component" value="Unassembled WGS sequence"/>
</dbReference>
<comment type="caution">
    <text evidence="1">The sequence shown here is derived from an EMBL/GenBank/DDBJ whole genome shotgun (WGS) entry which is preliminary data.</text>
</comment>
<reference evidence="1 2" key="1">
    <citation type="submission" date="2019-07" db="EMBL/GenBank/DDBJ databases">
        <authorList>
            <person name="Kim J."/>
        </authorList>
    </citation>
    <scope>NUCLEOTIDE SEQUENCE [LARGE SCALE GENOMIC DNA]</scope>
    <source>
        <strain evidence="2">dk17</strain>
    </source>
</reference>
<protein>
    <submittedName>
        <fullName evidence="1">Tetracycline regulation of excision, RteC</fullName>
    </submittedName>
</protein>